<sequence>MVSPISFRPNGIKNIIHIAVKHVNVQFSQHINVFFVQVAKNTS</sequence>
<protein>
    <submittedName>
        <fullName evidence="1">Uncharacterized protein</fullName>
    </submittedName>
</protein>
<name>A0A8S5QK72_9CAUD</name>
<proteinExistence type="predicted"/>
<organism evidence="1">
    <name type="scientific">Caudovirales sp. ctU7I6</name>
    <dbReference type="NCBI Taxonomy" id="2826776"/>
    <lineage>
        <taxon>Viruses</taxon>
        <taxon>Duplodnaviria</taxon>
        <taxon>Heunggongvirae</taxon>
        <taxon>Uroviricota</taxon>
        <taxon>Caudoviricetes</taxon>
    </lineage>
</organism>
<reference evidence="1" key="1">
    <citation type="journal article" date="2021" name="Proc. Natl. Acad. Sci. U.S.A.">
        <title>A Catalog of Tens of Thousands of Viruses from Human Metagenomes Reveals Hidden Associations with Chronic Diseases.</title>
        <authorList>
            <person name="Tisza M.J."/>
            <person name="Buck C.B."/>
        </authorList>
    </citation>
    <scope>NUCLEOTIDE SEQUENCE</scope>
    <source>
        <strain evidence="1">CtU7I6</strain>
    </source>
</reference>
<evidence type="ECO:0000313" key="1">
    <source>
        <dbReference type="EMBL" id="DAE19655.1"/>
    </source>
</evidence>
<dbReference type="EMBL" id="BK015681">
    <property type="protein sequence ID" value="DAE19655.1"/>
    <property type="molecule type" value="Genomic_DNA"/>
</dbReference>
<accession>A0A8S5QK72</accession>